<proteinExistence type="predicted"/>
<keyword evidence="2" id="KW-0378">Hydrolase</keyword>
<dbReference type="InterPro" id="IPR029058">
    <property type="entry name" value="AB_hydrolase_fold"/>
</dbReference>
<dbReference type="EMBL" id="MU865923">
    <property type="protein sequence ID" value="KAK4452628.1"/>
    <property type="molecule type" value="Genomic_DNA"/>
</dbReference>
<dbReference type="Pfam" id="PF12697">
    <property type="entry name" value="Abhydrolase_6"/>
    <property type="match status" value="1"/>
</dbReference>
<dbReference type="InterPro" id="IPR000073">
    <property type="entry name" value="AB_hydrolase_1"/>
</dbReference>
<evidence type="ECO:0000313" key="3">
    <source>
        <dbReference type="Proteomes" id="UP001321760"/>
    </source>
</evidence>
<reference evidence="2" key="1">
    <citation type="journal article" date="2023" name="Mol. Phylogenet. Evol.">
        <title>Genome-scale phylogeny and comparative genomics of the fungal order Sordariales.</title>
        <authorList>
            <person name="Hensen N."/>
            <person name="Bonometti L."/>
            <person name="Westerberg I."/>
            <person name="Brannstrom I.O."/>
            <person name="Guillou S."/>
            <person name="Cros-Aarteil S."/>
            <person name="Calhoun S."/>
            <person name="Haridas S."/>
            <person name="Kuo A."/>
            <person name="Mondo S."/>
            <person name="Pangilinan J."/>
            <person name="Riley R."/>
            <person name="LaButti K."/>
            <person name="Andreopoulos B."/>
            <person name="Lipzen A."/>
            <person name="Chen C."/>
            <person name="Yan M."/>
            <person name="Daum C."/>
            <person name="Ng V."/>
            <person name="Clum A."/>
            <person name="Steindorff A."/>
            <person name="Ohm R.A."/>
            <person name="Martin F."/>
            <person name="Silar P."/>
            <person name="Natvig D.O."/>
            <person name="Lalanne C."/>
            <person name="Gautier V."/>
            <person name="Ament-Velasquez S.L."/>
            <person name="Kruys A."/>
            <person name="Hutchinson M.I."/>
            <person name="Powell A.J."/>
            <person name="Barry K."/>
            <person name="Miller A.N."/>
            <person name="Grigoriev I.V."/>
            <person name="Debuchy R."/>
            <person name="Gladieux P."/>
            <person name="Hiltunen Thoren M."/>
            <person name="Johannesson H."/>
        </authorList>
    </citation>
    <scope>NUCLEOTIDE SEQUENCE</scope>
    <source>
        <strain evidence="2">PSN243</strain>
    </source>
</reference>
<comment type="caution">
    <text evidence="2">The sequence shown here is derived from an EMBL/GenBank/DDBJ whole genome shotgun (WGS) entry which is preliminary data.</text>
</comment>
<protein>
    <submittedName>
        <fullName evidence="2">Alpha/Beta hydrolase protein</fullName>
    </submittedName>
</protein>
<sequence length="248" mass="27245">MHAASPDRIHTITIDYRGFGNSSGTPSEKGLLQDALAVADWAMREAKIPLPRIVLFGQSLGTAVCISLAHHLALRAEPVLFSSMVLVAPFFDVESLTATYRVGGVVPILGPLARLPWLMTFFTSFICAKWASGDKLADFVRICESMSARERKYDVTVIHAEDDFDIPWEHSERLFQHATKAAGSARNLEAVAGKFDAKFGSAGGLVCHETARVVLRKQITKWGLHDRIMSHPIVSLAVLRAFQLDSES</sequence>
<dbReference type="SUPFAM" id="SSF53474">
    <property type="entry name" value="alpha/beta-Hydrolases"/>
    <property type="match status" value="1"/>
</dbReference>
<name>A0AAV9GWF0_9PEZI</name>
<dbReference type="PANTHER" id="PTHR12277">
    <property type="entry name" value="ALPHA/BETA HYDROLASE DOMAIN-CONTAINING PROTEIN"/>
    <property type="match status" value="1"/>
</dbReference>
<dbReference type="Gene3D" id="3.40.50.1820">
    <property type="entry name" value="alpha/beta hydrolase"/>
    <property type="match status" value="1"/>
</dbReference>
<accession>A0AAV9GWF0</accession>
<dbReference type="Proteomes" id="UP001321760">
    <property type="component" value="Unassembled WGS sequence"/>
</dbReference>
<dbReference type="AlphaFoldDB" id="A0AAV9GWF0"/>
<feature type="domain" description="AB hydrolase-1" evidence="1">
    <location>
        <begin position="2"/>
        <end position="167"/>
    </location>
</feature>
<reference evidence="2" key="2">
    <citation type="submission" date="2023-05" db="EMBL/GenBank/DDBJ databases">
        <authorList>
            <consortium name="Lawrence Berkeley National Laboratory"/>
            <person name="Steindorff A."/>
            <person name="Hensen N."/>
            <person name="Bonometti L."/>
            <person name="Westerberg I."/>
            <person name="Brannstrom I.O."/>
            <person name="Guillou S."/>
            <person name="Cros-Aarteil S."/>
            <person name="Calhoun S."/>
            <person name="Haridas S."/>
            <person name="Kuo A."/>
            <person name="Mondo S."/>
            <person name="Pangilinan J."/>
            <person name="Riley R."/>
            <person name="Labutti K."/>
            <person name="Andreopoulos B."/>
            <person name="Lipzen A."/>
            <person name="Chen C."/>
            <person name="Yanf M."/>
            <person name="Daum C."/>
            <person name="Ng V."/>
            <person name="Clum A."/>
            <person name="Ohm R."/>
            <person name="Martin F."/>
            <person name="Silar P."/>
            <person name="Natvig D."/>
            <person name="Lalanne C."/>
            <person name="Gautier V."/>
            <person name="Ament-Velasquez S.L."/>
            <person name="Kruys A."/>
            <person name="Hutchinson M.I."/>
            <person name="Powell A.J."/>
            <person name="Barry K."/>
            <person name="Miller A.N."/>
            <person name="Grigoriev I.V."/>
            <person name="Debuchy R."/>
            <person name="Gladieux P."/>
            <person name="Thoren M.H."/>
            <person name="Johannesson H."/>
        </authorList>
    </citation>
    <scope>NUCLEOTIDE SEQUENCE</scope>
    <source>
        <strain evidence="2">PSN243</strain>
    </source>
</reference>
<gene>
    <name evidence="2" type="ORF">QBC34DRAFT_397941</name>
</gene>
<keyword evidence="3" id="KW-1185">Reference proteome</keyword>
<evidence type="ECO:0000259" key="1">
    <source>
        <dbReference type="Pfam" id="PF12697"/>
    </source>
</evidence>
<evidence type="ECO:0000313" key="2">
    <source>
        <dbReference type="EMBL" id="KAK4452628.1"/>
    </source>
</evidence>
<dbReference type="PANTHER" id="PTHR12277:SF81">
    <property type="entry name" value="PROTEIN ABHD13"/>
    <property type="match status" value="1"/>
</dbReference>
<organism evidence="2 3">
    <name type="scientific">Podospora aff. communis PSN243</name>
    <dbReference type="NCBI Taxonomy" id="3040156"/>
    <lineage>
        <taxon>Eukaryota</taxon>
        <taxon>Fungi</taxon>
        <taxon>Dikarya</taxon>
        <taxon>Ascomycota</taxon>
        <taxon>Pezizomycotina</taxon>
        <taxon>Sordariomycetes</taxon>
        <taxon>Sordariomycetidae</taxon>
        <taxon>Sordariales</taxon>
        <taxon>Podosporaceae</taxon>
        <taxon>Podospora</taxon>
    </lineage>
</organism>
<dbReference type="GO" id="GO:0016787">
    <property type="term" value="F:hydrolase activity"/>
    <property type="evidence" value="ECO:0007669"/>
    <property type="project" value="UniProtKB-KW"/>
</dbReference>